<organism evidence="1 3">
    <name type="scientific">Didymodactylos carnosus</name>
    <dbReference type="NCBI Taxonomy" id="1234261"/>
    <lineage>
        <taxon>Eukaryota</taxon>
        <taxon>Metazoa</taxon>
        <taxon>Spiralia</taxon>
        <taxon>Gnathifera</taxon>
        <taxon>Rotifera</taxon>
        <taxon>Eurotatoria</taxon>
        <taxon>Bdelloidea</taxon>
        <taxon>Philodinida</taxon>
        <taxon>Philodinidae</taxon>
        <taxon>Didymodactylos</taxon>
    </lineage>
</organism>
<evidence type="ECO:0000313" key="2">
    <source>
        <dbReference type="EMBL" id="CAF4378592.1"/>
    </source>
</evidence>
<accession>A0A815UPF8</accession>
<dbReference type="EMBL" id="CAJOBC010089259">
    <property type="protein sequence ID" value="CAF4378592.1"/>
    <property type="molecule type" value="Genomic_DNA"/>
</dbReference>
<proteinExistence type="predicted"/>
<comment type="caution">
    <text evidence="1">The sequence shown here is derived from an EMBL/GenBank/DDBJ whole genome shotgun (WGS) entry which is preliminary data.</text>
</comment>
<feature type="non-terminal residue" evidence="1">
    <location>
        <position position="1"/>
    </location>
</feature>
<dbReference type="Proteomes" id="UP000681722">
    <property type="component" value="Unassembled WGS sequence"/>
</dbReference>
<dbReference type="Proteomes" id="UP000663829">
    <property type="component" value="Unassembled WGS sequence"/>
</dbReference>
<evidence type="ECO:0000313" key="3">
    <source>
        <dbReference type="Proteomes" id="UP000663829"/>
    </source>
</evidence>
<evidence type="ECO:0000313" key="1">
    <source>
        <dbReference type="EMBL" id="CAF1518872.1"/>
    </source>
</evidence>
<protein>
    <submittedName>
        <fullName evidence="1">Uncharacterized protein</fullName>
    </submittedName>
</protein>
<sequence length="110" mass="12088">MSLSVLLGILKIIKRKRKPLKDISTNKYVKKNPSSTKNLIFSKGASTEASSTSSIYFTPVNAKKHILTKKNDTTSIQPQIRTTIDDDSLISLSSILTASASQVHGMEYCN</sequence>
<dbReference type="EMBL" id="CAJNOQ010023703">
    <property type="protein sequence ID" value="CAF1518872.1"/>
    <property type="molecule type" value="Genomic_DNA"/>
</dbReference>
<gene>
    <name evidence="1" type="ORF">GPM918_LOCUS37459</name>
    <name evidence="2" type="ORF">SRO942_LOCUS38230</name>
</gene>
<dbReference type="AlphaFoldDB" id="A0A815UPF8"/>
<keyword evidence="3" id="KW-1185">Reference proteome</keyword>
<name>A0A815UPF8_9BILA</name>
<reference evidence="1" key="1">
    <citation type="submission" date="2021-02" db="EMBL/GenBank/DDBJ databases">
        <authorList>
            <person name="Nowell W R."/>
        </authorList>
    </citation>
    <scope>NUCLEOTIDE SEQUENCE</scope>
</reference>